<proteinExistence type="predicted"/>
<comment type="caution">
    <text evidence="2">The sequence shown here is derived from an EMBL/GenBank/DDBJ whole genome shotgun (WGS) entry which is preliminary data.</text>
</comment>
<dbReference type="AlphaFoldDB" id="A0A8G2CIH5"/>
<dbReference type="EMBL" id="FTNE01000003">
    <property type="protein sequence ID" value="SIQ28238.1"/>
    <property type="molecule type" value="Genomic_DNA"/>
</dbReference>
<feature type="compositionally biased region" description="Basic and acidic residues" evidence="1">
    <location>
        <begin position="39"/>
        <end position="63"/>
    </location>
</feature>
<gene>
    <name evidence="2" type="ORF">SAMN05421828_10371</name>
</gene>
<dbReference type="RefSeq" id="WP_029310798.1">
    <property type="nucleotide sequence ID" value="NZ_FTNE01000003.1"/>
</dbReference>
<feature type="region of interest" description="Disordered" evidence="1">
    <location>
        <begin position="30"/>
        <end position="63"/>
    </location>
</feature>
<sequence>MNDQPESNTPRTHAEIVAEARRRREAAALRANLGRRKAQSRERSEPDDLTPPHDPRQKETTCR</sequence>
<organism evidence="2 3">
    <name type="scientific">Acidiphilium rubrum</name>
    <dbReference type="NCBI Taxonomy" id="526"/>
    <lineage>
        <taxon>Bacteria</taxon>
        <taxon>Pseudomonadati</taxon>
        <taxon>Pseudomonadota</taxon>
        <taxon>Alphaproteobacteria</taxon>
        <taxon>Acetobacterales</taxon>
        <taxon>Acidocellaceae</taxon>
        <taxon>Acidiphilium</taxon>
    </lineage>
</organism>
<dbReference type="Proteomes" id="UP000186308">
    <property type="component" value="Unassembled WGS sequence"/>
</dbReference>
<protein>
    <submittedName>
        <fullName evidence="2">Uncharacterized protein</fullName>
    </submittedName>
</protein>
<reference evidence="2 3" key="1">
    <citation type="submission" date="2017-01" db="EMBL/GenBank/DDBJ databases">
        <authorList>
            <person name="Varghese N."/>
            <person name="Submissions S."/>
        </authorList>
    </citation>
    <scope>NUCLEOTIDE SEQUENCE [LARGE SCALE GENOMIC DNA]</scope>
    <source>
        <strain evidence="2 3">ATCC 35905</strain>
    </source>
</reference>
<evidence type="ECO:0000313" key="2">
    <source>
        <dbReference type="EMBL" id="SIQ28238.1"/>
    </source>
</evidence>
<evidence type="ECO:0000313" key="3">
    <source>
        <dbReference type="Proteomes" id="UP000186308"/>
    </source>
</evidence>
<keyword evidence="3" id="KW-1185">Reference proteome</keyword>
<evidence type="ECO:0000256" key="1">
    <source>
        <dbReference type="SAM" id="MobiDB-lite"/>
    </source>
</evidence>
<accession>A0A8G2CIH5</accession>
<name>A0A8G2CIH5_ACIRU</name>